<dbReference type="PROSITE" id="PS50965">
    <property type="entry name" value="NERD"/>
    <property type="match status" value="1"/>
</dbReference>
<evidence type="ECO:0000259" key="1">
    <source>
        <dbReference type="PROSITE" id="PS50965"/>
    </source>
</evidence>
<evidence type="ECO:0000313" key="3">
    <source>
        <dbReference type="Proteomes" id="UP000831880"/>
    </source>
</evidence>
<dbReference type="Proteomes" id="UP000831880">
    <property type="component" value="Chromosome"/>
</dbReference>
<name>A0ABY4GVP0_9BACI</name>
<dbReference type="Pfam" id="PF08378">
    <property type="entry name" value="NERD"/>
    <property type="match status" value="1"/>
</dbReference>
<dbReference type="EMBL" id="CP095074">
    <property type="protein sequence ID" value="UOQ92031.1"/>
    <property type="molecule type" value="Genomic_DNA"/>
</dbReference>
<dbReference type="InterPro" id="IPR011528">
    <property type="entry name" value="NERD"/>
</dbReference>
<sequence>MEKRMETTQHKQLASLLGRLPLVHSKRSDVQEQYAIRSAGHFGETTTDHFLQYLHSEEYHVIQDIRLFDGIQHFQIDCLVLTPFFLLIIEVKNFRGKLIFDFEHHQLFRIFEGKKETFPDPFLQVEHQSYQLKMWLDQFNFPEIPTHSFVVVTNPKTVIKTYGPDPEGRRKRIIRPKQILSSVTSLTSIFNREYWDFPQIKTAASRFEKENTPYRGRILEKFNLTIEDLVKGVQCQKCKRFPMERRRDHRVCGWCGFKSKNAHLAALRDFQLLVGNEISNVEFREFAEIKTEYTARRILLENSQSFSGRTKDRKYKLKPDI</sequence>
<evidence type="ECO:0000313" key="2">
    <source>
        <dbReference type="EMBL" id="UOQ92031.1"/>
    </source>
</evidence>
<dbReference type="RefSeq" id="WP_244751642.1">
    <property type="nucleotide sequence ID" value="NZ_CP095074.1"/>
</dbReference>
<feature type="domain" description="NERD" evidence="1">
    <location>
        <begin position="39"/>
        <end position="155"/>
    </location>
</feature>
<reference evidence="2 3" key="1">
    <citation type="submission" date="2022-04" db="EMBL/GenBank/DDBJ databases">
        <title>Halobacillus sp. isolated from saltern.</title>
        <authorList>
            <person name="Won M."/>
            <person name="Lee C.-M."/>
            <person name="Woen H.-Y."/>
            <person name="Kwon S.-W."/>
        </authorList>
    </citation>
    <scope>NUCLEOTIDE SEQUENCE [LARGE SCALE GENOMIC DNA]</scope>
    <source>
        <strain evidence="2 3">SSTM10-2</strain>
    </source>
</reference>
<accession>A0ABY4GVP0</accession>
<protein>
    <submittedName>
        <fullName evidence="2">NERD domain-containing protein</fullName>
    </submittedName>
</protein>
<proteinExistence type="predicted"/>
<organism evidence="2 3">
    <name type="scientific">Halobacillus shinanisalinarum</name>
    <dbReference type="NCBI Taxonomy" id="2932258"/>
    <lineage>
        <taxon>Bacteria</taxon>
        <taxon>Bacillati</taxon>
        <taxon>Bacillota</taxon>
        <taxon>Bacilli</taxon>
        <taxon>Bacillales</taxon>
        <taxon>Bacillaceae</taxon>
        <taxon>Halobacillus</taxon>
    </lineage>
</organism>
<gene>
    <name evidence="2" type="ORF">MUO14_16190</name>
</gene>
<keyword evidence="3" id="KW-1185">Reference proteome</keyword>